<dbReference type="Proteomes" id="UP000001460">
    <property type="component" value="Unassembled WGS sequence"/>
</dbReference>
<accession>B6AFQ9</accession>
<dbReference type="PANTHER" id="PTHR10763">
    <property type="entry name" value="CELL DIVISION CONTROL PROTEIN 6-RELATED"/>
    <property type="match status" value="1"/>
</dbReference>
<dbReference type="SUPFAM" id="SSF52540">
    <property type="entry name" value="P-loop containing nucleoside triphosphate hydrolases"/>
    <property type="match status" value="1"/>
</dbReference>
<dbReference type="InterPro" id="IPR003959">
    <property type="entry name" value="ATPase_AAA_core"/>
</dbReference>
<dbReference type="GO" id="GO:0003688">
    <property type="term" value="F:DNA replication origin binding"/>
    <property type="evidence" value="ECO:0007669"/>
    <property type="project" value="TreeGrafter"/>
</dbReference>
<dbReference type="GeneID" id="6996592"/>
<evidence type="ECO:0000313" key="3">
    <source>
        <dbReference type="Proteomes" id="UP000001460"/>
    </source>
</evidence>
<dbReference type="VEuPathDB" id="CryptoDB:CMU_034360"/>
<dbReference type="InterPro" id="IPR027417">
    <property type="entry name" value="P-loop_NTPase"/>
</dbReference>
<protein>
    <recommendedName>
        <fullName evidence="1">ATPase AAA-type core domain-containing protein</fullName>
    </recommendedName>
</protein>
<dbReference type="OrthoDB" id="1926878at2759"/>
<dbReference type="GO" id="GO:0006270">
    <property type="term" value="P:DNA replication initiation"/>
    <property type="evidence" value="ECO:0007669"/>
    <property type="project" value="TreeGrafter"/>
</dbReference>
<dbReference type="Gene3D" id="3.40.50.300">
    <property type="entry name" value="P-loop containing nucleotide triphosphate hydrolases"/>
    <property type="match status" value="2"/>
</dbReference>
<dbReference type="Gene3D" id="1.10.8.60">
    <property type="match status" value="1"/>
</dbReference>
<dbReference type="eggNOG" id="KOG2227">
    <property type="taxonomic scope" value="Eukaryota"/>
</dbReference>
<dbReference type="GO" id="GO:0005634">
    <property type="term" value="C:nucleus"/>
    <property type="evidence" value="ECO:0007669"/>
    <property type="project" value="TreeGrafter"/>
</dbReference>
<dbReference type="RefSeq" id="XP_002141399.1">
    <property type="nucleotide sequence ID" value="XM_002141363.1"/>
</dbReference>
<reference evidence="2" key="1">
    <citation type="submission" date="2008-06" db="EMBL/GenBank/DDBJ databases">
        <authorList>
            <person name="Lorenzi H."/>
            <person name="Inman J."/>
            <person name="Miller J."/>
            <person name="Schobel S."/>
            <person name="Amedeo P."/>
            <person name="Caler E.V."/>
            <person name="da Silva J."/>
        </authorList>
    </citation>
    <scope>NUCLEOTIDE SEQUENCE [LARGE SCALE GENOMIC DNA]</scope>
    <source>
        <strain evidence="2">RN66</strain>
    </source>
</reference>
<sequence length="631" mass="71180">MITRSQKLKENLLVNGKHLNNSRIDMVANSKLNRDYCNSNKTKNTTEIHKHVCVSKRNSNSNLIKEQKSVKKHRSIEISSTEETTSTLSKSSVIVKIMKSLKSEPPLTSPLIGRLDKLDVIAGFILKNANNATSAILCISGSPGTGKTCCVDRVLRILSKGEWSYQLELTDGLVVNELTGNFKKVCEKSTRKEELKIHYTTLPKNYSIIRTNASHIIASYSNNSVPVNLSLFLHLAILMKFSEKVIVEMKDIYKQEGLKECVKYFIAQVVSRRTKFIIFIDEIDLLNRNKGSDSVSELFKMIILSSTSQMILISISNTINIDRNISERMGILNVEGYDGAIDCNIDGRVKFMVFSPYDHNTLKGIVMNRITQEISNIECGINNAGLELCVRKVASVYGDCRRTLDVCRLALSNYLMDIVELQQNEDVSADIDDEMSSMSTVSNTPAQSPKLTTREISMSNFQDVLNKVHASQNSKIQILQSLPLHQQYVIMSIILAIIDEHCNNMELKEDGQNNNYTNMKSLLESLTCFEVSSFNCRKKYYEICQRFLTPPEDFKDMLDAIESHNIIKLSHSLIPSLNISSLSGYKRRQIKKINSDISNIVIKLQFTPEQVINSLTSLEKVGVVFSKLLPL</sequence>
<dbReference type="AlphaFoldDB" id="B6AFQ9"/>
<proteinExistence type="predicted"/>
<evidence type="ECO:0000259" key="1">
    <source>
        <dbReference type="Pfam" id="PF00004"/>
    </source>
</evidence>
<dbReference type="PANTHER" id="PTHR10763:SF26">
    <property type="entry name" value="CELL DIVISION CONTROL PROTEIN 6 HOMOLOG"/>
    <property type="match status" value="1"/>
</dbReference>
<name>B6AFQ9_CRYMR</name>
<feature type="domain" description="ATPase AAA-type core" evidence="1">
    <location>
        <begin position="137"/>
        <end position="329"/>
    </location>
</feature>
<dbReference type="Pfam" id="PF00004">
    <property type="entry name" value="AAA"/>
    <property type="match status" value="1"/>
</dbReference>
<gene>
    <name evidence="2" type="ORF">CMU_034360</name>
</gene>
<dbReference type="EMBL" id="DS989731">
    <property type="protein sequence ID" value="EEA07050.1"/>
    <property type="molecule type" value="Genomic_DNA"/>
</dbReference>
<dbReference type="OMA" id="NIECGIN"/>
<dbReference type="GO" id="GO:0016887">
    <property type="term" value="F:ATP hydrolysis activity"/>
    <property type="evidence" value="ECO:0007669"/>
    <property type="project" value="InterPro"/>
</dbReference>
<dbReference type="STRING" id="441375.B6AFQ9"/>
<dbReference type="GO" id="GO:0005524">
    <property type="term" value="F:ATP binding"/>
    <property type="evidence" value="ECO:0007669"/>
    <property type="project" value="InterPro"/>
</dbReference>
<keyword evidence="3" id="KW-1185">Reference proteome</keyword>
<evidence type="ECO:0000313" key="2">
    <source>
        <dbReference type="EMBL" id="EEA07050.1"/>
    </source>
</evidence>
<organism evidence="2 3">
    <name type="scientific">Cryptosporidium muris (strain RN66)</name>
    <dbReference type="NCBI Taxonomy" id="441375"/>
    <lineage>
        <taxon>Eukaryota</taxon>
        <taxon>Sar</taxon>
        <taxon>Alveolata</taxon>
        <taxon>Apicomplexa</taxon>
        <taxon>Conoidasida</taxon>
        <taxon>Coccidia</taxon>
        <taxon>Eucoccidiorida</taxon>
        <taxon>Eimeriorina</taxon>
        <taxon>Cryptosporidiidae</taxon>
        <taxon>Cryptosporidium</taxon>
    </lineage>
</organism>
<dbReference type="InterPro" id="IPR050311">
    <property type="entry name" value="ORC1/CDC6"/>
</dbReference>
<dbReference type="GO" id="GO:0033314">
    <property type="term" value="P:mitotic DNA replication checkpoint signaling"/>
    <property type="evidence" value="ECO:0007669"/>
    <property type="project" value="TreeGrafter"/>
</dbReference>